<feature type="transmembrane region" description="Helical" evidence="1">
    <location>
        <begin position="27"/>
        <end position="45"/>
    </location>
</feature>
<sequence length="87" mass="9059">MSNALSGNAQPMANRTERKLTGSGGRFIMIGAPLVVIGIVLALLLDHNWVGIGVTLAVLGAIPTVVGIALTLFAGVNRHARKDRPFA</sequence>
<keyword evidence="3" id="KW-1185">Reference proteome</keyword>
<evidence type="ECO:0000313" key="2">
    <source>
        <dbReference type="EMBL" id="MDA0139916.1"/>
    </source>
</evidence>
<feature type="transmembrane region" description="Helical" evidence="1">
    <location>
        <begin position="51"/>
        <end position="76"/>
    </location>
</feature>
<comment type="caution">
    <text evidence="2">The sequence shown here is derived from an EMBL/GenBank/DDBJ whole genome shotgun (WGS) entry which is preliminary data.</text>
</comment>
<reference evidence="2" key="1">
    <citation type="submission" date="2022-10" db="EMBL/GenBank/DDBJ databases">
        <title>The WGS of Solirubrobacter sp. CPCC 204708.</title>
        <authorList>
            <person name="Jiang Z."/>
        </authorList>
    </citation>
    <scope>NUCLEOTIDE SEQUENCE</scope>
    <source>
        <strain evidence="2">CPCC 204708</strain>
    </source>
</reference>
<dbReference type="EMBL" id="JAPCID010000031">
    <property type="protein sequence ID" value="MDA0139916.1"/>
    <property type="molecule type" value="Genomic_DNA"/>
</dbReference>
<proteinExistence type="predicted"/>
<gene>
    <name evidence="2" type="ORF">OJ962_20605</name>
</gene>
<keyword evidence="1" id="KW-0472">Membrane</keyword>
<evidence type="ECO:0000256" key="1">
    <source>
        <dbReference type="SAM" id="Phobius"/>
    </source>
</evidence>
<keyword evidence="1" id="KW-0812">Transmembrane</keyword>
<organism evidence="2 3">
    <name type="scientific">Solirubrobacter deserti</name>
    <dbReference type="NCBI Taxonomy" id="2282478"/>
    <lineage>
        <taxon>Bacteria</taxon>
        <taxon>Bacillati</taxon>
        <taxon>Actinomycetota</taxon>
        <taxon>Thermoleophilia</taxon>
        <taxon>Solirubrobacterales</taxon>
        <taxon>Solirubrobacteraceae</taxon>
        <taxon>Solirubrobacter</taxon>
    </lineage>
</organism>
<evidence type="ECO:0000313" key="3">
    <source>
        <dbReference type="Proteomes" id="UP001147700"/>
    </source>
</evidence>
<dbReference type="Proteomes" id="UP001147700">
    <property type="component" value="Unassembled WGS sequence"/>
</dbReference>
<protein>
    <submittedName>
        <fullName evidence="2">Uncharacterized protein</fullName>
    </submittedName>
</protein>
<keyword evidence="1" id="KW-1133">Transmembrane helix</keyword>
<accession>A0ABT4RMY5</accession>
<name>A0ABT4RMY5_9ACTN</name>